<evidence type="ECO:0000313" key="2">
    <source>
        <dbReference type="Proteomes" id="UP001458880"/>
    </source>
</evidence>
<name>A0AAW1HF56_POPJA</name>
<accession>A0AAW1HF56</accession>
<sequence>MDIDNISANALHHFTESVAEPVVSTYNINELPIIFESDNLEVGNATSSIENNIIENGGQTENDNFDIASCRSMIWKKKENIFDMDKILDKSKFQGNSTLPESILNLSSPSSFFKYFFSMCIYNFIITHRSLCRYFFDENLLNEIVEQTTFRYEIAETLCRAGIPTGPKRGRPSSSLNHELEAKKRKANAAIIPSQGIRTDETSHWPVYND</sequence>
<dbReference type="EMBL" id="JASPKY010001590">
    <property type="protein sequence ID" value="KAK9674727.1"/>
    <property type="molecule type" value="Genomic_DNA"/>
</dbReference>
<dbReference type="AlphaFoldDB" id="A0AAW1HF56"/>
<proteinExistence type="predicted"/>
<dbReference type="Proteomes" id="UP001458880">
    <property type="component" value="Unassembled WGS sequence"/>
</dbReference>
<keyword evidence="2" id="KW-1185">Reference proteome</keyword>
<organism evidence="1 2">
    <name type="scientific">Popillia japonica</name>
    <name type="common">Japanese beetle</name>
    <dbReference type="NCBI Taxonomy" id="7064"/>
    <lineage>
        <taxon>Eukaryota</taxon>
        <taxon>Metazoa</taxon>
        <taxon>Ecdysozoa</taxon>
        <taxon>Arthropoda</taxon>
        <taxon>Hexapoda</taxon>
        <taxon>Insecta</taxon>
        <taxon>Pterygota</taxon>
        <taxon>Neoptera</taxon>
        <taxon>Endopterygota</taxon>
        <taxon>Coleoptera</taxon>
        <taxon>Polyphaga</taxon>
        <taxon>Scarabaeiformia</taxon>
        <taxon>Scarabaeidae</taxon>
        <taxon>Rutelinae</taxon>
        <taxon>Popillia</taxon>
    </lineage>
</organism>
<gene>
    <name evidence="1" type="ORF">QE152_g40906</name>
</gene>
<feature type="non-terminal residue" evidence="1">
    <location>
        <position position="210"/>
    </location>
</feature>
<comment type="caution">
    <text evidence="1">The sequence shown here is derived from an EMBL/GenBank/DDBJ whole genome shotgun (WGS) entry which is preliminary data.</text>
</comment>
<protein>
    <recommendedName>
        <fullName evidence="3">PiggyBac transposable element-derived protein domain-containing protein</fullName>
    </recommendedName>
</protein>
<reference evidence="1 2" key="1">
    <citation type="journal article" date="2024" name="BMC Genomics">
        <title>De novo assembly and annotation of Popillia japonica's genome with initial clues to its potential as an invasive pest.</title>
        <authorList>
            <person name="Cucini C."/>
            <person name="Boschi S."/>
            <person name="Funari R."/>
            <person name="Cardaioli E."/>
            <person name="Iannotti N."/>
            <person name="Marturano G."/>
            <person name="Paoli F."/>
            <person name="Bruttini M."/>
            <person name="Carapelli A."/>
            <person name="Frati F."/>
            <person name="Nardi F."/>
        </authorList>
    </citation>
    <scope>NUCLEOTIDE SEQUENCE [LARGE SCALE GENOMIC DNA]</scope>
    <source>
        <strain evidence="1">DMR45628</strain>
    </source>
</reference>
<evidence type="ECO:0008006" key="3">
    <source>
        <dbReference type="Google" id="ProtNLM"/>
    </source>
</evidence>
<evidence type="ECO:0000313" key="1">
    <source>
        <dbReference type="EMBL" id="KAK9674727.1"/>
    </source>
</evidence>